<accession>A0AAD9NN05</accession>
<sequence>MEPSAVRGRRESEEDGERFRLAPTPPPPPSPLMSPAEAFCTTPRDTFAPVRLHFAINNDNRSELVKLIDSGIELNYIIHGNSPLILTILREQLTNAHSLIEAGADTNLPEKTKWQRLPIHLAARLGNIDLLDALIKHGACVHSTDNTLLTALHWASIYGHLPAVVYLVNNGSHVNVRDDTGRTALFRAAEANRPEIVRFLFESGASVNIVDNFGWTALFQSVICGQMEMVREILSYDPNVCIRDNRGQTLLHVSVGRLDTENLKILCRSDINIYTRHLKLATDSVFRALQAERTDYEIAVLLLDFGMDINALDASGKSALYVAAEDGNFLLMQLLASAGADISRELWVTDRKWPEAIMRDTDICDWLISKAELRVRLLSDLCKYVIHKCMHPRLSEKLCDLPLPTKLKDFLQLELTL</sequence>
<dbReference type="InterPro" id="IPR036036">
    <property type="entry name" value="SOCS_box-like_dom_sf"/>
</dbReference>
<gene>
    <name evidence="6" type="ORF">NP493_691g00021</name>
</gene>
<dbReference type="SMART" id="SM00248">
    <property type="entry name" value="ANK"/>
    <property type="match status" value="8"/>
</dbReference>
<comment type="caution">
    <text evidence="6">The sequence shown here is derived from an EMBL/GenBank/DDBJ whole genome shotgun (WGS) entry which is preliminary data.</text>
</comment>
<keyword evidence="2 3" id="KW-0040">ANK repeat</keyword>
<dbReference type="SUPFAM" id="SSF48403">
    <property type="entry name" value="Ankyrin repeat"/>
    <property type="match status" value="2"/>
</dbReference>
<proteinExistence type="predicted"/>
<keyword evidence="1" id="KW-0677">Repeat</keyword>
<name>A0AAD9NN05_RIDPI</name>
<dbReference type="Pfam" id="PF00023">
    <property type="entry name" value="Ank"/>
    <property type="match status" value="1"/>
</dbReference>
<evidence type="ECO:0000313" key="6">
    <source>
        <dbReference type="EMBL" id="KAK2176005.1"/>
    </source>
</evidence>
<dbReference type="PANTHER" id="PTHR23206:SF7">
    <property type="entry name" value="PROTEIN KINASE DOMAIN-CONTAINING PROTEIN"/>
    <property type="match status" value="1"/>
</dbReference>
<evidence type="ECO:0000313" key="7">
    <source>
        <dbReference type="Proteomes" id="UP001209878"/>
    </source>
</evidence>
<dbReference type="GO" id="GO:0005737">
    <property type="term" value="C:cytoplasm"/>
    <property type="evidence" value="ECO:0007669"/>
    <property type="project" value="TreeGrafter"/>
</dbReference>
<dbReference type="PROSITE" id="PS50225">
    <property type="entry name" value="SOCS"/>
    <property type="match status" value="1"/>
</dbReference>
<evidence type="ECO:0000256" key="2">
    <source>
        <dbReference type="ARBA" id="ARBA00023043"/>
    </source>
</evidence>
<dbReference type="EMBL" id="JAODUO010000691">
    <property type="protein sequence ID" value="KAK2176005.1"/>
    <property type="molecule type" value="Genomic_DNA"/>
</dbReference>
<evidence type="ECO:0000256" key="4">
    <source>
        <dbReference type="SAM" id="MobiDB-lite"/>
    </source>
</evidence>
<feature type="compositionally biased region" description="Basic and acidic residues" evidence="4">
    <location>
        <begin position="8"/>
        <end position="20"/>
    </location>
</feature>
<dbReference type="PROSITE" id="PS50088">
    <property type="entry name" value="ANK_REPEAT"/>
    <property type="match status" value="5"/>
</dbReference>
<dbReference type="PROSITE" id="PS50297">
    <property type="entry name" value="ANK_REP_REGION"/>
    <property type="match status" value="4"/>
</dbReference>
<reference evidence="6" key="1">
    <citation type="journal article" date="2023" name="Mol. Biol. Evol.">
        <title>Third-Generation Sequencing Reveals the Adaptive Role of the Epigenome in Three Deep-Sea Polychaetes.</title>
        <authorList>
            <person name="Perez M."/>
            <person name="Aroh O."/>
            <person name="Sun Y."/>
            <person name="Lan Y."/>
            <person name="Juniper S.K."/>
            <person name="Young C.R."/>
            <person name="Angers B."/>
            <person name="Qian P.Y."/>
        </authorList>
    </citation>
    <scope>NUCLEOTIDE SEQUENCE</scope>
    <source>
        <strain evidence="6">R07B-5</strain>
    </source>
</reference>
<dbReference type="InterPro" id="IPR051631">
    <property type="entry name" value="Ankyrin-KH/SAM_domain"/>
</dbReference>
<dbReference type="SUPFAM" id="SSF158235">
    <property type="entry name" value="SOCS box-like"/>
    <property type="match status" value="1"/>
</dbReference>
<dbReference type="GO" id="GO:0035556">
    <property type="term" value="P:intracellular signal transduction"/>
    <property type="evidence" value="ECO:0007669"/>
    <property type="project" value="InterPro"/>
</dbReference>
<feature type="repeat" description="ANK" evidence="3">
    <location>
        <begin position="180"/>
        <end position="212"/>
    </location>
</feature>
<evidence type="ECO:0000259" key="5">
    <source>
        <dbReference type="PROSITE" id="PS50225"/>
    </source>
</evidence>
<dbReference type="InterPro" id="IPR002110">
    <property type="entry name" value="Ankyrin_rpt"/>
</dbReference>
<feature type="repeat" description="ANK" evidence="3">
    <location>
        <begin position="147"/>
        <end position="179"/>
    </location>
</feature>
<feature type="repeat" description="ANK" evidence="3">
    <location>
        <begin position="79"/>
        <end position="111"/>
    </location>
</feature>
<dbReference type="Pfam" id="PF07525">
    <property type="entry name" value="SOCS_box"/>
    <property type="match status" value="1"/>
</dbReference>
<feature type="domain" description="SOCS box" evidence="5">
    <location>
        <begin position="374"/>
        <end position="412"/>
    </location>
</feature>
<feature type="region of interest" description="Disordered" evidence="4">
    <location>
        <begin position="1"/>
        <end position="35"/>
    </location>
</feature>
<dbReference type="Gene3D" id="1.10.750.20">
    <property type="entry name" value="SOCS box"/>
    <property type="match status" value="1"/>
</dbReference>
<organism evidence="6 7">
    <name type="scientific">Ridgeia piscesae</name>
    <name type="common">Tubeworm</name>
    <dbReference type="NCBI Taxonomy" id="27915"/>
    <lineage>
        <taxon>Eukaryota</taxon>
        <taxon>Metazoa</taxon>
        <taxon>Spiralia</taxon>
        <taxon>Lophotrochozoa</taxon>
        <taxon>Annelida</taxon>
        <taxon>Polychaeta</taxon>
        <taxon>Sedentaria</taxon>
        <taxon>Canalipalpata</taxon>
        <taxon>Sabellida</taxon>
        <taxon>Siboglinidae</taxon>
        <taxon>Ridgeia</taxon>
    </lineage>
</organism>
<dbReference type="PANTHER" id="PTHR23206">
    <property type="entry name" value="MASK PROTEIN"/>
    <property type="match status" value="1"/>
</dbReference>
<evidence type="ECO:0000256" key="3">
    <source>
        <dbReference type="PROSITE-ProRule" id="PRU00023"/>
    </source>
</evidence>
<dbReference type="InterPro" id="IPR036770">
    <property type="entry name" value="Ankyrin_rpt-contain_sf"/>
</dbReference>
<dbReference type="GO" id="GO:0045087">
    <property type="term" value="P:innate immune response"/>
    <property type="evidence" value="ECO:0007669"/>
    <property type="project" value="TreeGrafter"/>
</dbReference>
<dbReference type="Gene3D" id="1.25.40.20">
    <property type="entry name" value="Ankyrin repeat-containing domain"/>
    <property type="match status" value="3"/>
</dbReference>
<dbReference type="Proteomes" id="UP001209878">
    <property type="component" value="Unassembled WGS sequence"/>
</dbReference>
<dbReference type="Pfam" id="PF12796">
    <property type="entry name" value="Ank_2"/>
    <property type="match status" value="1"/>
</dbReference>
<feature type="compositionally biased region" description="Pro residues" evidence="4">
    <location>
        <begin position="23"/>
        <end position="32"/>
    </location>
</feature>
<dbReference type="InterPro" id="IPR001496">
    <property type="entry name" value="SOCS_box"/>
</dbReference>
<feature type="repeat" description="ANK" evidence="3">
    <location>
        <begin position="315"/>
        <end position="343"/>
    </location>
</feature>
<feature type="repeat" description="ANK" evidence="3">
    <location>
        <begin position="114"/>
        <end position="146"/>
    </location>
</feature>
<dbReference type="SMART" id="SM00969">
    <property type="entry name" value="SOCS_box"/>
    <property type="match status" value="1"/>
</dbReference>
<dbReference type="CDD" id="cd03587">
    <property type="entry name" value="SOCS"/>
    <property type="match status" value="1"/>
</dbReference>
<dbReference type="AlphaFoldDB" id="A0AAD9NN05"/>
<protein>
    <recommendedName>
        <fullName evidence="5">SOCS box domain-containing protein</fullName>
    </recommendedName>
</protein>
<keyword evidence="7" id="KW-1185">Reference proteome</keyword>
<evidence type="ECO:0000256" key="1">
    <source>
        <dbReference type="ARBA" id="ARBA00022737"/>
    </source>
</evidence>